<evidence type="ECO:0000256" key="4">
    <source>
        <dbReference type="ARBA" id="ARBA00021148"/>
    </source>
</evidence>
<keyword evidence="13" id="KW-1185">Reference proteome</keyword>
<evidence type="ECO:0000259" key="11">
    <source>
        <dbReference type="Pfam" id="PF02863"/>
    </source>
</evidence>
<dbReference type="PRINTS" id="PR01467">
    <property type="entry name" value="ARGREPRESSOR"/>
</dbReference>
<protein>
    <recommendedName>
        <fullName evidence="4 9">Arginine repressor</fullName>
    </recommendedName>
</protein>
<dbReference type="HAMAP" id="MF_00173">
    <property type="entry name" value="Arg_repressor"/>
    <property type="match status" value="1"/>
</dbReference>
<organism evidence="12 13">
    <name type="scientific">Muribaculum gordoncarteri</name>
    <dbReference type="NCBI Taxonomy" id="2530390"/>
    <lineage>
        <taxon>Bacteria</taxon>
        <taxon>Pseudomonadati</taxon>
        <taxon>Bacteroidota</taxon>
        <taxon>Bacteroidia</taxon>
        <taxon>Bacteroidales</taxon>
        <taxon>Muribaculaceae</taxon>
        <taxon>Muribaculum</taxon>
    </lineage>
</organism>
<dbReference type="RefSeq" id="WP_136410922.1">
    <property type="nucleotide sequence ID" value="NZ_CP039393.1"/>
</dbReference>
<keyword evidence="5 9" id="KW-0963">Cytoplasm</keyword>
<accession>A0A4P7VQF4</accession>
<evidence type="ECO:0000256" key="3">
    <source>
        <dbReference type="ARBA" id="ARBA00008316"/>
    </source>
</evidence>
<evidence type="ECO:0000313" key="12">
    <source>
        <dbReference type="EMBL" id="QCD36509.1"/>
    </source>
</evidence>
<evidence type="ECO:0000256" key="8">
    <source>
        <dbReference type="ARBA" id="ARBA00023163"/>
    </source>
</evidence>
<dbReference type="InterPro" id="IPR036388">
    <property type="entry name" value="WH-like_DNA-bd_sf"/>
</dbReference>
<comment type="similarity">
    <text evidence="3 9">Belongs to the ArgR family.</text>
</comment>
<dbReference type="PANTHER" id="PTHR34471:SF1">
    <property type="entry name" value="ARGININE REPRESSOR"/>
    <property type="match status" value="1"/>
</dbReference>
<dbReference type="SUPFAM" id="SSF46785">
    <property type="entry name" value="Winged helix' DNA-binding domain"/>
    <property type="match status" value="1"/>
</dbReference>
<keyword evidence="6 9" id="KW-0805">Transcription regulation</keyword>
<dbReference type="Gene3D" id="3.30.1360.40">
    <property type="match status" value="1"/>
</dbReference>
<dbReference type="UniPathway" id="UPA00068"/>
<dbReference type="InterPro" id="IPR020900">
    <property type="entry name" value="Arg_repress_DNA-bd"/>
</dbReference>
<dbReference type="EMBL" id="CP039393">
    <property type="protein sequence ID" value="QCD36509.1"/>
    <property type="molecule type" value="Genomic_DNA"/>
</dbReference>
<dbReference type="GO" id="GO:0006526">
    <property type="term" value="P:L-arginine biosynthetic process"/>
    <property type="evidence" value="ECO:0007669"/>
    <property type="project" value="UniProtKB-UniPathway"/>
</dbReference>
<keyword evidence="9" id="KW-0028">Amino-acid biosynthesis</keyword>
<evidence type="ECO:0000256" key="9">
    <source>
        <dbReference type="HAMAP-Rule" id="MF_00173"/>
    </source>
</evidence>
<dbReference type="InterPro" id="IPR036390">
    <property type="entry name" value="WH_DNA-bd_sf"/>
</dbReference>
<feature type="domain" description="Arginine repressor DNA-binding" evidence="10">
    <location>
        <begin position="4"/>
        <end position="69"/>
    </location>
</feature>
<dbReference type="PANTHER" id="PTHR34471">
    <property type="entry name" value="ARGININE REPRESSOR"/>
    <property type="match status" value="1"/>
</dbReference>
<dbReference type="Pfam" id="PF01316">
    <property type="entry name" value="Arg_repressor"/>
    <property type="match status" value="1"/>
</dbReference>
<keyword evidence="9" id="KW-0678">Repressor</keyword>
<comment type="function">
    <text evidence="9">Regulates arginine biosynthesis genes.</text>
</comment>
<sequence length="173" mass="18667">MMNKRKNRLQAILELLSSNSIGSQDELLQMLALRGFMVTQATLSRDLKSLRTIKVATDLGGYRYVVPSASGHANVDDITENIPSTVQSGTHQAVVSMAISGNIVVLKTRTGYASGLAYDIDQLAAPFILGTIPGAADTVIAIVAEGTDRGEIFEYFRGFLPDDVIDAARDQFM</sequence>
<evidence type="ECO:0000256" key="7">
    <source>
        <dbReference type="ARBA" id="ARBA00023125"/>
    </source>
</evidence>
<keyword evidence="8 9" id="KW-0804">Transcription</keyword>
<dbReference type="InterPro" id="IPR001669">
    <property type="entry name" value="Arg_repress"/>
</dbReference>
<dbReference type="GO" id="GO:0003700">
    <property type="term" value="F:DNA-binding transcription factor activity"/>
    <property type="evidence" value="ECO:0007669"/>
    <property type="project" value="UniProtKB-UniRule"/>
</dbReference>
<evidence type="ECO:0000256" key="5">
    <source>
        <dbReference type="ARBA" id="ARBA00022490"/>
    </source>
</evidence>
<proteinExistence type="inferred from homology"/>
<dbReference type="GO" id="GO:0003677">
    <property type="term" value="F:DNA binding"/>
    <property type="evidence" value="ECO:0007669"/>
    <property type="project" value="UniProtKB-KW"/>
</dbReference>
<dbReference type="GO" id="GO:0005737">
    <property type="term" value="C:cytoplasm"/>
    <property type="evidence" value="ECO:0007669"/>
    <property type="project" value="UniProtKB-SubCell"/>
</dbReference>
<dbReference type="GO" id="GO:0051259">
    <property type="term" value="P:protein complex oligomerization"/>
    <property type="evidence" value="ECO:0007669"/>
    <property type="project" value="InterPro"/>
</dbReference>
<keyword evidence="9" id="KW-0055">Arginine biosynthesis</keyword>
<dbReference type="AlphaFoldDB" id="A0A4P7VQF4"/>
<evidence type="ECO:0000256" key="6">
    <source>
        <dbReference type="ARBA" id="ARBA00023015"/>
    </source>
</evidence>
<evidence type="ECO:0000313" key="13">
    <source>
        <dbReference type="Proteomes" id="UP000297031"/>
    </source>
</evidence>
<evidence type="ECO:0000259" key="10">
    <source>
        <dbReference type="Pfam" id="PF01316"/>
    </source>
</evidence>
<dbReference type="Gene3D" id="1.10.10.10">
    <property type="entry name" value="Winged helix-like DNA-binding domain superfamily/Winged helix DNA-binding domain"/>
    <property type="match status" value="1"/>
</dbReference>
<name>A0A4P7VQF4_9BACT</name>
<comment type="pathway">
    <text evidence="2 9">Amino-acid biosynthesis; L-arginine biosynthesis [regulation].</text>
</comment>
<dbReference type="GO" id="GO:0034618">
    <property type="term" value="F:arginine binding"/>
    <property type="evidence" value="ECO:0007669"/>
    <property type="project" value="InterPro"/>
</dbReference>
<dbReference type="OrthoDB" id="9807089at2"/>
<dbReference type="SUPFAM" id="SSF55252">
    <property type="entry name" value="C-terminal domain of arginine repressor"/>
    <property type="match status" value="1"/>
</dbReference>
<dbReference type="Pfam" id="PF02863">
    <property type="entry name" value="Arg_repressor_C"/>
    <property type="match status" value="1"/>
</dbReference>
<gene>
    <name evidence="9" type="primary">argR</name>
    <name evidence="12" type="ORF">E7746_11745</name>
</gene>
<dbReference type="KEGG" id="mgod:E7746_11745"/>
<evidence type="ECO:0000256" key="1">
    <source>
        <dbReference type="ARBA" id="ARBA00004496"/>
    </source>
</evidence>
<evidence type="ECO:0000256" key="2">
    <source>
        <dbReference type="ARBA" id="ARBA00005040"/>
    </source>
</evidence>
<keyword evidence="7 9" id="KW-0238">DNA-binding</keyword>
<dbReference type="GO" id="GO:1900079">
    <property type="term" value="P:regulation of arginine biosynthetic process"/>
    <property type="evidence" value="ECO:0007669"/>
    <property type="project" value="UniProtKB-UniRule"/>
</dbReference>
<dbReference type="Proteomes" id="UP000297031">
    <property type="component" value="Chromosome"/>
</dbReference>
<dbReference type="InterPro" id="IPR036251">
    <property type="entry name" value="Arg_repress_C_sf"/>
</dbReference>
<reference evidence="12 13" key="1">
    <citation type="submission" date="2019-02" db="EMBL/GenBank/DDBJ databases">
        <title>Isolation and identification of novel species under the genus Muribaculum.</title>
        <authorList>
            <person name="Miyake S."/>
            <person name="Ding Y."/>
            <person name="Low A."/>
            <person name="Soh M."/>
            <person name="Seedorf H."/>
        </authorList>
    </citation>
    <scope>NUCLEOTIDE SEQUENCE [LARGE SCALE GENOMIC DNA]</scope>
    <source>
        <strain evidence="12 13">TLL-A4</strain>
    </source>
</reference>
<feature type="domain" description="Arginine repressor C-terminal" evidence="11">
    <location>
        <begin position="92"/>
        <end position="157"/>
    </location>
</feature>
<dbReference type="InterPro" id="IPR020899">
    <property type="entry name" value="Arg_repress_C"/>
</dbReference>
<comment type="subcellular location">
    <subcellularLocation>
        <location evidence="1 9">Cytoplasm</location>
    </subcellularLocation>
</comment>